<comment type="similarity">
    <text evidence="8">Belongs to the FlgI family.</text>
</comment>
<accession>A0ABU5L867</accession>
<evidence type="ECO:0000313" key="9">
    <source>
        <dbReference type="EMBL" id="MDZ5762318.1"/>
    </source>
</evidence>
<evidence type="ECO:0000313" key="10">
    <source>
        <dbReference type="Proteomes" id="UP001293791"/>
    </source>
</evidence>
<proteinExistence type="inferred from homology"/>
<evidence type="ECO:0000256" key="6">
    <source>
        <dbReference type="ARBA" id="ARBA00023143"/>
    </source>
</evidence>
<comment type="subcellular location">
    <subcellularLocation>
        <location evidence="2 8">Bacterial flagellum basal body</location>
    </subcellularLocation>
</comment>
<keyword evidence="5" id="KW-0574">Periplasm</keyword>
<evidence type="ECO:0000256" key="7">
    <source>
        <dbReference type="ARBA" id="ARBA00032344"/>
    </source>
</evidence>
<dbReference type="HAMAP" id="MF_00416">
    <property type="entry name" value="FlgI"/>
    <property type="match status" value="1"/>
</dbReference>
<keyword evidence="6 8" id="KW-0975">Bacterial flagellum</keyword>
<reference evidence="9 10" key="1">
    <citation type="submission" date="2023-02" db="EMBL/GenBank/DDBJ databases">
        <title>Host association and intracellularity evolved multiple times independently in the Rickettsiales.</title>
        <authorList>
            <person name="Castelli M."/>
            <person name="Nardi T."/>
            <person name="Gammuto L."/>
            <person name="Bellinzona G."/>
            <person name="Sabaneyeva E."/>
            <person name="Potekhin A."/>
            <person name="Serra V."/>
            <person name="Petroni G."/>
            <person name="Sassera D."/>
        </authorList>
    </citation>
    <scope>NUCLEOTIDE SEQUENCE [LARGE SCALE GENOMIC DNA]</scope>
    <source>
        <strain evidence="9 10">BOD18</strain>
    </source>
</reference>
<evidence type="ECO:0000256" key="3">
    <source>
        <dbReference type="ARBA" id="ARBA00019515"/>
    </source>
</evidence>
<keyword evidence="9" id="KW-0969">Cilium</keyword>
<evidence type="ECO:0000256" key="4">
    <source>
        <dbReference type="ARBA" id="ARBA00022729"/>
    </source>
</evidence>
<dbReference type="NCBIfam" id="NF003676">
    <property type="entry name" value="PRK05303.1"/>
    <property type="match status" value="1"/>
</dbReference>
<evidence type="ECO:0000256" key="8">
    <source>
        <dbReference type="HAMAP-Rule" id="MF_00416"/>
    </source>
</evidence>
<comment type="caution">
    <text evidence="9">The sequence shown here is derived from an EMBL/GenBank/DDBJ whole genome shotgun (WGS) entry which is preliminary data.</text>
</comment>
<keyword evidence="9" id="KW-0282">Flagellum</keyword>
<organism evidence="9 10">
    <name type="scientific">Candidatus Cyrtobacter comes</name>
    <dbReference type="NCBI Taxonomy" id="675776"/>
    <lineage>
        <taxon>Bacteria</taxon>
        <taxon>Pseudomonadati</taxon>
        <taxon>Pseudomonadota</taxon>
        <taxon>Alphaproteobacteria</taxon>
        <taxon>Rickettsiales</taxon>
        <taxon>Candidatus Midichloriaceae</taxon>
        <taxon>Candidatus Cyrtobacter</taxon>
    </lineage>
</organism>
<comment type="subunit">
    <text evidence="8">The basal body constitutes a major portion of the flagellar organelle and consists of four rings (L,P,S, and M) mounted on a central rod.</text>
</comment>
<dbReference type="PANTHER" id="PTHR30381:SF0">
    <property type="entry name" value="FLAGELLAR P-RING PROTEIN"/>
    <property type="match status" value="1"/>
</dbReference>
<comment type="function">
    <text evidence="1 8">Assembles around the rod to form the L-ring and probably protects the motor/basal body from shearing forces during rotation.</text>
</comment>
<gene>
    <name evidence="8" type="primary">flgI</name>
    <name evidence="9" type="ORF">Cyrtocomes_00697</name>
</gene>
<evidence type="ECO:0000256" key="1">
    <source>
        <dbReference type="ARBA" id="ARBA00002591"/>
    </source>
</evidence>
<keyword evidence="10" id="KW-1185">Reference proteome</keyword>
<protein>
    <recommendedName>
        <fullName evidence="3 8">Flagellar P-ring protein</fullName>
    </recommendedName>
    <alternativeName>
        <fullName evidence="7 8">Basal body P-ring protein</fullName>
    </alternativeName>
</protein>
<keyword evidence="4" id="KW-0732">Signal</keyword>
<dbReference type="Proteomes" id="UP001293791">
    <property type="component" value="Unassembled WGS sequence"/>
</dbReference>
<dbReference type="PANTHER" id="PTHR30381">
    <property type="entry name" value="FLAGELLAR P-RING PERIPLASMIC PROTEIN FLGI"/>
    <property type="match status" value="1"/>
</dbReference>
<sequence>MALCFPLNVVFGVPARLKDIVFFESIRENALLGYGIVVGLEGTGDNPNNAVFTQKMIVDFLEKLGLNTKGDKIRSRNIAAVAVTGSLPSFARSGNKLYINVSTIGDARSLKGGILTATPLFGADGNIYALAQGPVNIGTATDPNHSKTSGYITEGAIVEKEIEFSLNDINEIKLALRNPDIGTARSIAAAINMQMRGKFASAYDPGTVKVDIPLAYKMENNVMDFLSDIENLTVEPNMTAKVIIDEGTGTVIIGESVKIGKVAISHANMVIRVGDNDLLSSILSANKEEENEPGVGFSMLNESADLSDLVNNLNLLKVKVHDLITILIGIQKAGALHGSLEIRR</sequence>
<dbReference type="PRINTS" id="PR01010">
    <property type="entry name" value="FLGPRINGFLGI"/>
</dbReference>
<name>A0ABU5L867_9RICK</name>
<dbReference type="InterPro" id="IPR001782">
    <property type="entry name" value="Flag_FlgI"/>
</dbReference>
<dbReference type="RefSeq" id="WP_322497787.1">
    <property type="nucleotide sequence ID" value="NZ_JARGYT010000037.1"/>
</dbReference>
<evidence type="ECO:0000256" key="2">
    <source>
        <dbReference type="ARBA" id="ARBA00004117"/>
    </source>
</evidence>
<dbReference type="EMBL" id="JARGYT010000037">
    <property type="protein sequence ID" value="MDZ5762318.1"/>
    <property type="molecule type" value="Genomic_DNA"/>
</dbReference>
<evidence type="ECO:0000256" key="5">
    <source>
        <dbReference type="ARBA" id="ARBA00022764"/>
    </source>
</evidence>
<keyword evidence="9" id="KW-0966">Cell projection</keyword>
<dbReference type="Pfam" id="PF02119">
    <property type="entry name" value="FlgI"/>
    <property type="match status" value="1"/>
</dbReference>